<feature type="signal peptide" evidence="1">
    <location>
        <begin position="1"/>
        <end position="20"/>
    </location>
</feature>
<reference evidence="2 3" key="1">
    <citation type="journal article" date="2012" name="Science">
        <title>The Paleozoic origin of enzymatic lignin decomposition reconstructed from 31 fungal genomes.</title>
        <authorList>
            <person name="Floudas D."/>
            <person name="Binder M."/>
            <person name="Riley R."/>
            <person name="Barry K."/>
            <person name="Blanchette R.A."/>
            <person name="Henrissat B."/>
            <person name="Martinez A.T."/>
            <person name="Otillar R."/>
            <person name="Spatafora J.W."/>
            <person name="Yadav J.S."/>
            <person name="Aerts A."/>
            <person name="Benoit I."/>
            <person name="Boyd A."/>
            <person name="Carlson A."/>
            <person name="Copeland A."/>
            <person name="Coutinho P.M."/>
            <person name="de Vries R.P."/>
            <person name="Ferreira P."/>
            <person name="Findley K."/>
            <person name="Foster B."/>
            <person name="Gaskell J."/>
            <person name="Glotzer D."/>
            <person name="Gorecki P."/>
            <person name="Heitman J."/>
            <person name="Hesse C."/>
            <person name="Hori C."/>
            <person name="Igarashi K."/>
            <person name="Jurgens J.A."/>
            <person name="Kallen N."/>
            <person name="Kersten P."/>
            <person name="Kohler A."/>
            <person name="Kuees U."/>
            <person name="Kumar T.K.A."/>
            <person name="Kuo A."/>
            <person name="LaButti K."/>
            <person name="Larrondo L.F."/>
            <person name="Lindquist E."/>
            <person name="Ling A."/>
            <person name="Lombard V."/>
            <person name="Lucas S."/>
            <person name="Lundell T."/>
            <person name="Martin R."/>
            <person name="McLaughlin D.J."/>
            <person name="Morgenstern I."/>
            <person name="Morin E."/>
            <person name="Murat C."/>
            <person name="Nagy L.G."/>
            <person name="Nolan M."/>
            <person name="Ohm R.A."/>
            <person name="Patyshakuliyeva A."/>
            <person name="Rokas A."/>
            <person name="Ruiz-Duenas F.J."/>
            <person name="Sabat G."/>
            <person name="Salamov A."/>
            <person name="Samejima M."/>
            <person name="Schmutz J."/>
            <person name="Slot J.C."/>
            <person name="St John F."/>
            <person name="Stenlid J."/>
            <person name="Sun H."/>
            <person name="Sun S."/>
            <person name="Syed K."/>
            <person name="Tsang A."/>
            <person name="Wiebenga A."/>
            <person name="Young D."/>
            <person name="Pisabarro A."/>
            <person name="Eastwood D.C."/>
            <person name="Martin F."/>
            <person name="Cullen D."/>
            <person name="Grigoriev I.V."/>
            <person name="Hibbett D.S."/>
        </authorList>
    </citation>
    <scope>NUCLEOTIDE SEQUENCE</scope>
    <source>
        <strain evidence="3">FP-58527</strain>
    </source>
</reference>
<keyword evidence="3" id="KW-1185">Reference proteome</keyword>
<dbReference type="InParanoid" id="S8DHL8"/>
<protein>
    <submittedName>
        <fullName evidence="2">Uncharacterized protein</fullName>
    </submittedName>
</protein>
<dbReference type="HOGENOM" id="CLU_2102664_0_0_1"/>
<gene>
    <name evidence="2" type="ORF">FOMPIDRAFT_1056825</name>
</gene>
<evidence type="ECO:0000313" key="3">
    <source>
        <dbReference type="Proteomes" id="UP000015241"/>
    </source>
</evidence>
<accession>S8DHL8</accession>
<evidence type="ECO:0000256" key="1">
    <source>
        <dbReference type="SAM" id="SignalP"/>
    </source>
</evidence>
<feature type="chain" id="PRO_5004549571" evidence="1">
    <location>
        <begin position="21"/>
        <end position="116"/>
    </location>
</feature>
<name>S8DHL8_FOMSC</name>
<feature type="non-terminal residue" evidence="2">
    <location>
        <position position="1"/>
    </location>
</feature>
<sequence>GGSGVSAVLLAQLFRAGVEAMLRRSSAWNESSRGSHSTILSLRCIWRNTAPPASPTTLRELASSQLRPTRSLSPRTPLQRRNALSPVFDGALLVELLLALFDALLLQKFGELVPRG</sequence>
<organism evidence="2 3">
    <name type="scientific">Fomitopsis schrenkii</name>
    <name type="common">Brown rot fungus</name>
    <dbReference type="NCBI Taxonomy" id="2126942"/>
    <lineage>
        <taxon>Eukaryota</taxon>
        <taxon>Fungi</taxon>
        <taxon>Dikarya</taxon>
        <taxon>Basidiomycota</taxon>
        <taxon>Agaricomycotina</taxon>
        <taxon>Agaricomycetes</taxon>
        <taxon>Polyporales</taxon>
        <taxon>Fomitopsis</taxon>
    </lineage>
</organism>
<proteinExistence type="predicted"/>
<dbReference type="AlphaFoldDB" id="S8DHL8"/>
<dbReference type="Proteomes" id="UP000015241">
    <property type="component" value="Unassembled WGS sequence"/>
</dbReference>
<dbReference type="EMBL" id="KE504545">
    <property type="protein sequence ID" value="EPS92487.1"/>
    <property type="molecule type" value="Genomic_DNA"/>
</dbReference>
<evidence type="ECO:0000313" key="2">
    <source>
        <dbReference type="EMBL" id="EPS92487.1"/>
    </source>
</evidence>
<keyword evidence="1" id="KW-0732">Signal</keyword>